<dbReference type="InterPro" id="IPR036390">
    <property type="entry name" value="WH_DNA-bd_sf"/>
</dbReference>
<reference evidence="2 3" key="1">
    <citation type="submission" date="2019-10" db="EMBL/GenBank/DDBJ databases">
        <title>Georgenia wutianyii sp. nov. and Georgenia yuyongxinii sp. nov. isolated from plateau pika (Ochotona curzoniae) in the Qinghai-Tibet plateau of China.</title>
        <authorList>
            <person name="Tian Z."/>
        </authorList>
    </citation>
    <scope>NUCLEOTIDE SEQUENCE [LARGE SCALE GENOMIC DNA]</scope>
    <source>
        <strain evidence="2 3">JCM 19765</strain>
    </source>
</reference>
<keyword evidence="3" id="KW-1185">Reference proteome</keyword>
<accession>A0A6N7EM91</accession>
<dbReference type="AlphaFoldDB" id="A0A6N7EM91"/>
<dbReference type="InterPro" id="IPR000835">
    <property type="entry name" value="HTH_MarR-typ"/>
</dbReference>
<dbReference type="Proteomes" id="UP000437709">
    <property type="component" value="Unassembled WGS sequence"/>
</dbReference>
<dbReference type="CDD" id="cd00090">
    <property type="entry name" value="HTH_ARSR"/>
    <property type="match status" value="1"/>
</dbReference>
<dbReference type="PROSITE" id="PS50995">
    <property type="entry name" value="HTH_MARR_2"/>
    <property type="match status" value="1"/>
</dbReference>
<gene>
    <name evidence="2" type="ORF">GB881_11400</name>
</gene>
<proteinExistence type="predicted"/>
<dbReference type="InterPro" id="IPR052526">
    <property type="entry name" value="HTH-type_Bedaq_tolerance"/>
</dbReference>
<dbReference type="SUPFAM" id="SSF46785">
    <property type="entry name" value="Winged helix' DNA-binding domain"/>
    <property type="match status" value="1"/>
</dbReference>
<dbReference type="PANTHER" id="PTHR39515">
    <property type="entry name" value="CONSERVED PROTEIN"/>
    <property type="match status" value="1"/>
</dbReference>
<dbReference type="Pfam" id="PF01047">
    <property type="entry name" value="MarR"/>
    <property type="match status" value="1"/>
</dbReference>
<dbReference type="RefSeq" id="WP_152195235.1">
    <property type="nucleotide sequence ID" value="NZ_VUKD01000003.1"/>
</dbReference>
<dbReference type="InterPro" id="IPR036388">
    <property type="entry name" value="WH-like_DNA-bd_sf"/>
</dbReference>
<dbReference type="GO" id="GO:0003700">
    <property type="term" value="F:DNA-binding transcription factor activity"/>
    <property type="evidence" value="ECO:0007669"/>
    <property type="project" value="InterPro"/>
</dbReference>
<evidence type="ECO:0000313" key="3">
    <source>
        <dbReference type="Proteomes" id="UP000437709"/>
    </source>
</evidence>
<name>A0A6N7EM91_9MICO</name>
<protein>
    <submittedName>
        <fullName evidence="2">MarR family transcriptional regulator</fullName>
    </submittedName>
</protein>
<sequence length="171" mass="18328">MGEAEGSVGEAEGVGADLQAAFATVLRWASRAAVQARLWAHEETAGLTPTDAWLVEALATQGPMRASALAAWQGVDKSTVTPQVRRLERAGLVDRTPDPQDGRAVLLRLSGRGREVRELVRRAGAGVIEEQLSSWDEDDRRTFAVLLARFAAGLAAEGREADHRPAPAPRV</sequence>
<comment type="caution">
    <text evidence="2">The sequence shown here is derived from an EMBL/GenBank/DDBJ whole genome shotgun (WGS) entry which is preliminary data.</text>
</comment>
<dbReference type="EMBL" id="WHPC01000043">
    <property type="protein sequence ID" value="MPV37635.1"/>
    <property type="molecule type" value="Genomic_DNA"/>
</dbReference>
<evidence type="ECO:0000259" key="1">
    <source>
        <dbReference type="PROSITE" id="PS50995"/>
    </source>
</evidence>
<dbReference type="PANTHER" id="PTHR39515:SF2">
    <property type="entry name" value="HTH-TYPE TRANSCRIPTIONAL REGULATOR RV0880"/>
    <property type="match status" value="1"/>
</dbReference>
<dbReference type="InterPro" id="IPR011991">
    <property type="entry name" value="ArsR-like_HTH"/>
</dbReference>
<evidence type="ECO:0000313" key="2">
    <source>
        <dbReference type="EMBL" id="MPV37635.1"/>
    </source>
</evidence>
<dbReference type="Gene3D" id="1.10.10.10">
    <property type="entry name" value="Winged helix-like DNA-binding domain superfamily/Winged helix DNA-binding domain"/>
    <property type="match status" value="1"/>
</dbReference>
<organism evidence="2 3">
    <name type="scientific">Georgenia subflava</name>
    <dbReference type="NCBI Taxonomy" id="1622177"/>
    <lineage>
        <taxon>Bacteria</taxon>
        <taxon>Bacillati</taxon>
        <taxon>Actinomycetota</taxon>
        <taxon>Actinomycetes</taxon>
        <taxon>Micrococcales</taxon>
        <taxon>Bogoriellaceae</taxon>
        <taxon>Georgenia</taxon>
    </lineage>
</organism>
<dbReference type="OrthoDB" id="8966183at2"/>
<dbReference type="SMART" id="SM00347">
    <property type="entry name" value="HTH_MARR"/>
    <property type="match status" value="1"/>
</dbReference>
<feature type="domain" description="HTH marR-type" evidence="1">
    <location>
        <begin position="19"/>
        <end position="152"/>
    </location>
</feature>
<dbReference type="PRINTS" id="PR00598">
    <property type="entry name" value="HTHMARR"/>
</dbReference>